<reference evidence="2" key="1">
    <citation type="submission" date="2020-07" db="EMBL/GenBank/DDBJ databases">
        <title>Draft Genome Sequence of a Deep-Sea Yeast, Naganishia (Cryptococcus) liquefaciens strain N6.</title>
        <authorList>
            <person name="Han Y.W."/>
            <person name="Kajitani R."/>
            <person name="Morimoto H."/>
            <person name="Parhat M."/>
            <person name="Tsubouchi H."/>
            <person name="Bakenova O."/>
            <person name="Ogata M."/>
            <person name="Argunhan B."/>
            <person name="Aoki R."/>
            <person name="Kajiwara S."/>
            <person name="Itoh T."/>
            <person name="Iwasaki H."/>
        </authorList>
    </citation>
    <scope>NUCLEOTIDE SEQUENCE</scope>
    <source>
        <strain evidence="2">N6</strain>
    </source>
</reference>
<feature type="region of interest" description="Disordered" evidence="1">
    <location>
        <begin position="96"/>
        <end position="124"/>
    </location>
</feature>
<evidence type="ECO:0000313" key="3">
    <source>
        <dbReference type="Proteomes" id="UP000620104"/>
    </source>
</evidence>
<dbReference type="AlphaFoldDB" id="A0A8H3TN68"/>
<dbReference type="EMBL" id="BLZA01000007">
    <property type="protein sequence ID" value="GHJ84118.1"/>
    <property type="molecule type" value="Genomic_DNA"/>
</dbReference>
<dbReference type="Proteomes" id="UP000620104">
    <property type="component" value="Unassembled WGS sequence"/>
</dbReference>
<sequence length="275" mass="30118">MPVPIDRSVSSWRDSRHLGIEKFSNHGSTYTTGNNLNIDQLSEQDKLRLTIVTSYLNSLMAEMAAAGSVADKLSYWNGLKQAASIFLSAVASRPSNASALSNGSEPELRHSERDVSVSEQPAFLSPEEALQVQARHVELEKGDKFTNDDSVNLPGEALDAARPTSRPAYGPDEETQKLAFVIASAITDYQRGKAPGNTELGPDDSASMMYRKKDHDDYDGYDDHDEGYYTAGEFEDEFKPDGEQRSAPKHGANPNVTFDTILGQPTFSKGKPNPQ</sequence>
<gene>
    <name evidence="2" type="ORF">NliqN6_0520</name>
</gene>
<feature type="compositionally biased region" description="Basic and acidic residues" evidence="1">
    <location>
        <begin position="106"/>
        <end position="116"/>
    </location>
</feature>
<keyword evidence="3" id="KW-1185">Reference proteome</keyword>
<evidence type="ECO:0000256" key="1">
    <source>
        <dbReference type="SAM" id="MobiDB-lite"/>
    </source>
</evidence>
<feature type="region of interest" description="Disordered" evidence="1">
    <location>
        <begin position="217"/>
        <end position="275"/>
    </location>
</feature>
<feature type="region of interest" description="Disordered" evidence="1">
    <location>
        <begin position="144"/>
        <end position="173"/>
    </location>
</feature>
<evidence type="ECO:0000313" key="2">
    <source>
        <dbReference type="EMBL" id="GHJ84118.1"/>
    </source>
</evidence>
<organism evidence="2 3">
    <name type="scientific">Naganishia liquefaciens</name>
    <dbReference type="NCBI Taxonomy" id="104408"/>
    <lineage>
        <taxon>Eukaryota</taxon>
        <taxon>Fungi</taxon>
        <taxon>Dikarya</taxon>
        <taxon>Basidiomycota</taxon>
        <taxon>Agaricomycotina</taxon>
        <taxon>Tremellomycetes</taxon>
        <taxon>Filobasidiales</taxon>
        <taxon>Filobasidiaceae</taxon>
        <taxon>Naganishia</taxon>
    </lineage>
</organism>
<protein>
    <submittedName>
        <fullName evidence="2">Uncharacterized protein</fullName>
    </submittedName>
</protein>
<accession>A0A8H3TN68</accession>
<feature type="region of interest" description="Disordered" evidence="1">
    <location>
        <begin position="191"/>
        <end position="210"/>
    </location>
</feature>
<comment type="caution">
    <text evidence="2">The sequence shown here is derived from an EMBL/GenBank/DDBJ whole genome shotgun (WGS) entry which is preliminary data.</text>
</comment>
<feature type="compositionally biased region" description="Polar residues" evidence="1">
    <location>
        <begin position="254"/>
        <end position="267"/>
    </location>
</feature>
<feature type="compositionally biased region" description="Basic and acidic residues" evidence="1">
    <location>
        <begin position="237"/>
        <end position="246"/>
    </location>
</feature>
<proteinExistence type="predicted"/>
<name>A0A8H3TN68_9TREE</name>